<accession>A0ABS6EAE2</accession>
<comment type="caution">
    <text evidence="1">The sequence shown here is derived from an EMBL/GenBank/DDBJ whole genome shotgun (WGS) entry which is preliminary data.</text>
</comment>
<evidence type="ECO:0000313" key="2">
    <source>
        <dbReference type="Proteomes" id="UP000749471"/>
    </source>
</evidence>
<gene>
    <name evidence="1" type="ORF">KQI42_15935</name>
</gene>
<proteinExistence type="predicted"/>
<organism evidence="1 2">
    <name type="scientific">Tissierella simiarum</name>
    <dbReference type="NCBI Taxonomy" id="2841534"/>
    <lineage>
        <taxon>Bacteria</taxon>
        <taxon>Bacillati</taxon>
        <taxon>Bacillota</taxon>
        <taxon>Tissierellia</taxon>
        <taxon>Tissierellales</taxon>
        <taxon>Tissierellaceae</taxon>
        <taxon>Tissierella</taxon>
    </lineage>
</organism>
<evidence type="ECO:0000313" key="1">
    <source>
        <dbReference type="EMBL" id="MBU5439506.1"/>
    </source>
</evidence>
<dbReference type="EMBL" id="JAHLPM010000015">
    <property type="protein sequence ID" value="MBU5439506.1"/>
    <property type="molecule type" value="Genomic_DNA"/>
</dbReference>
<dbReference type="RefSeq" id="WP_216521212.1">
    <property type="nucleotide sequence ID" value="NZ_JAHLPM010000015.1"/>
</dbReference>
<keyword evidence="2" id="KW-1185">Reference proteome</keyword>
<sequence>MGSTTILKPVINTATINPNPVNQNNTFLISISVSEEEFLIEQTVIYCGMFITGQELEGVI</sequence>
<reference evidence="1 2" key="1">
    <citation type="submission" date="2021-06" db="EMBL/GenBank/DDBJ databases">
        <authorList>
            <person name="Sun Q."/>
            <person name="Li D."/>
        </authorList>
    </citation>
    <scope>NUCLEOTIDE SEQUENCE [LARGE SCALE GENOMIC DNA]</scope>
    <source>
        <strain evidence="1 2">MSJ-40</strain>
    </source>
</reference>
<dbReference type="Proteomes" id="UP000749471">
    <property type="component" value="Unassembled WGS sequence"/>
</dbReference>
<protein>
    <submittedName>
        <fullName evidence="1">Uncharacterized protein</fullName>
    </submittedName>
</protein>
<name>A0ABS6EAE2_9FIRM</name>